<proteinExistence type="inferred from homology"/>
<evidence type="ECO:0000256" key="3">
    <source>
        <dbReference type="ARBA" id="ARBA00012944"/>
    </source>
</evidence>
<evidence type="ECO:0000256" key="9">
    <source>
        <dbReference type="ARBA" id="ARBA00049551"/>
    </source>
</evidence>
<reference evidence="13" key="1">
    <citation type="submission" date="2019-04" db="EMBL/GenBank/DDBJ databases">
        <authorList>
            <person name="Arcila Galvis J.E."/>
            <person name="Arias T."/>
            <person name="Arango Isaza R.E."/>
        </authorList>
    </citation>
    <scope>NUCLEOTIDE SEQUENCE</scope>
    <source>
        <strain evidence="13">081012</strain>
    </source>
</reference>
<feature type="transmembrane region" description="Helical" evidence="10">
    <location>
        <begin position="24"/>
        <end position="41"/>
    </location>
</feature>
<evidence type="ECO:0000256" key="7">
    <source>
        <dbReference type="ARBA" id="ARBA00023136"/>
    </source>
</evidence>
<keyword evidence="11" id="KW-0732">Signal</keyword>
<feature type="transmembrane region" description="Helical" evidence="10">
    <location>
        <begin position="368"/>
        <end position="386"/>
    </location>
</feature>
<feature type="transmembrane region" description="Helical" evidence="10">
    <location>
        <begin position="455"/>
        <end position="475"/>
    </location>
</feature>
<feature type="transmembrane region" description="Helical" evidence="10">
    <location>
        <begin position="518"/>
        <end position="541"/>
    </location>
</feature>
<dbReference type="GO" id="GO:0008137">
    <property type="term" value="F:NADH dehydrogenase (ubiquinone) activity"/>
    <property type="evidence" value="ECO:0007669"/>
    <property type="project" value="UniProtKB-EC"/>
</dbReference>
<feature type="transmembrane region" description="Helical" evidence="10">
    <location>
        <begin position="180"/>
        <end position="201"/>
    </location>
</feature>
<dbReference type="Pfam" id="PF00361">
    <property type="entry name" value="Proton_antipo_M"/>
    <property type="match status" value="1"/>
</dbReference>
<feature type="transmembrane region" description="Helical" evidence="10">
    <location>
        <begin position="71"/>
        <end position="87"/>
    </location>
</feature>
<feature type="transmembrane region" description="Helical" evidence="10">
    <location>
        <begin position="420"/>
        <end position="443"/>
    </location>
</feature>
<keyword evidence="6 10" id="KW-1133">Transmembrane helix</keyword>
<evidence type="ECO:0000256" key="5">
    <source>
        <dbReference type="ARBA" id="ARBA00022692"/>
    </source>
</evidence>
<comment type="catalytic activity">
    <reaction evidence="9">
        <text>a ubiquinone + NADH + 5 H(+)(in) = a ubiquinol + NAD(+) + 4 H(+)(out)</text>
        <dbReference type="Rhea" id="RHEA:29091"/>
        <dbReference type="Rhea" id="RHEA-COMP:9565"/>
        <dbReference type="Rhea" id="RHEA-COMP:9566"/>
        <dbReference type="ChEBI" id="CHEBI:15378"/>
        <dbReference type="ChEBI" id="CHEBI:16389"/>
        <dbReference type="ChEBI" id="CHEBI:17976"/>
        <dbReference type="ChEBI" id="CHEBI:57540"/>
        <dbReference type="ChEBI" id="CHEBI:57945"/>
        <dbReference type="EC" id="7.1.1.2"/>
    </reaction>
</comment>
<feature type="transmembrane region" description="Helical" evidence="10">
    <location>
        <begin position="304"/>
        <end position="322"/>
    </location>
</feature>
<name>A0A516EZQ0_9PEZI</name>
<dbReference type="HAMAP" id="MF_00445">
    <property type="entry name" value="NDH1_NuoN_1"/>
    <property type="match status" value="1"/>
</dbReference>
<dbReference type="InterPro" id="IPR001750">
    <property type="entry name" value="ND/Mrp_TM"/>
</dbReference>
<dbReference type="InterPro" id="IPR010096">
    <property type="entry name" value="NADH-Q_OxRdtase_suN/2"/>
</dbReference>
<comment type="subcellular location">
    <subcellularLocation>
        <location evidence="1">Membrane</location>
        <topology evidence="1">Multi-pass membrane protein</topology>
    </subcellularLocation>
</comment>
<evidence type="ECO:0000256" key="8">
    <source>
        <dbReference type="ARBA" id="ARBA00031028"/>
    </source>
</evidence>
<evidence type="ECO:0000256" key="2">
    <source>
        <dbReference type="ARBA" id="ARBA00007012"/>
    </source>
</evidence>
<dbReference type="AlphaFoldDB" id="A0A516EZQ0"/>
<protein>
    <recommendedName>
        <fullName evidence="4">NADH-ubiquinone oxidoreductase chain 2</fullName>
        <ecNumber evidence="3">7.1.1.2</ecNumber>
    </recommendedName>
    <alternativeName>
        <fullName evidence="8">NADH dehydrogenase subunit 2</fullName>
    </alternativeName>
</protein>
<evidence type="ECO:0000256" key="11">
    <source>
        <dbReference type="SAM" id="SignalP"/>
    </source>
</evidence>
<feature type="transmembrane region" description="Helical" evidence="10">
    <location>
        <begin position="329"/>
        <end position="348"/>
    </location>
</feature>
<evidence type="ECO:0000259" key="12">
    <source>
        <dbReference type="Pfam" id="PF00361"/>
    </source>
</evidence>
<feature type="transmembrane region" description="Helical" evidence="10">
    <location>
        <begin position="124"/>
        <end position="142"/>
    </location>
</feature>
<feature type="transmembrane region" description="Helical" evidence="10">
    <location>
        <begin position="232"/>
        <end position="257"/>
    </location>
</feature>
<feature type="transmembrane region" description="Helical" evidence="10">
    <location>
        <begin position="269"/>
        <end position="292"/>
    </location>
</feature>
<dbReference type="EC" id="7.1.1.2" evidence="3"/>
<comment type="similarity">
    <text evidence="2">Belongs to the complex I subunit 2 family.</text>
</comment>
<evidence type="ECO:0000256" key="6">
    <source>
        <dbReference type="ARBA" id="ARBA00022989"/>
    </source>
</evidence>
<dbReference type="GO" id="GO:0016020">
    <property type="term" value="C:membrane"/>
    <property type="evidence" value="ECO:0007669"/>
    <property type="project" value="UniProtKB-SubCell"/>
</dbReference>
<keyword evidence="13" id="KW-0496">Mitochondrion</keyword>
<dbReference type="GeneID" id="41039452"/>
<dbReference type="GO" id="GO:0042773">
    <property type="term" value="P:ATP synthesis coupled electron transport"/>
    <property type="evidence" value="ECO:0007669"/>
    <property type="project" value="InterPro"/>
</dbReference>
<accession>A0A516EZQ0</accession>
<keyword evidence="5 10" id="KW-0812">Transmembrane</keyword>
<keyword evidence="7 10" id="KW-0472">Membrane</keyword>
<gene>
    <name evidence="13" type="primary">nad2</name>
</gene>
<feature type="domain" description="NADH:quinone oxidoreductase/Mrp antiporter transmembrane" evidence="12">
    <location>
        <begin position="144"/>
        <end position="470"/>
    </location>
</feature>
<dbReference type="RefSeq" id="YP_009681556.1">
    <property type="nucleotide sequence ID" value="NC_044132.1"/>
</dbReference>
<sequence length="559" mass="63198">MLISLLVLLLFSNAITIRRDKSILFSRIVISSLILTTLLAYNNIYMKALQAGLSIYGGLLNITTFSQSFNVFIILMTAIILTLNAFYPRKIYVVKLSNIYSLLLNKMYYNKNTINNKNGEQFRVIEYSLIIVFILCGAIFLIGSADLISLFLAIELQSYGLYILSTLYRDSESSTSSGLTYFLLGGLSSCFILLGSALLYINSGTTNLDNVYIITNISQIENLPIMLMYQPYYFNTALIIMFIGFLFKVSAAPFHFWSPDVYDGIPTIVTTYVAIVAKISIFAFFLEIVHYIDYDFSSFNWKNIFILSSLLSLIVGSVLGLTQFRIKRLFAYSTISHVGFILLALSINSTESIQSYIFYILQYSISNLNAFVILITIGFSLYLYVYNDNKSPLHGRLANDNYSPVQFINEIKGYFYINPYLAVSLAITLFSFVGIPPIIGFFAKQMILSAAIDSGYIFMALVAILTSVIGAGYYLNLIKQIFFYKNDYVNNPKLENTNIKVHTNNNNLETIIIKPHNIIINSSLSTSISILTLLLLLFIYIPEEWFSIVSMLTIILFKA</sequence>
<feature type="signal peptide" evidence="11">
    <location>
        <begin position="1"/>
        <end position="16"/>
    </location>
</feature>
<organism evidence="13">
    <name type="scientific">Pseudocercospora fijiensis</name>
    <dbReference type="NCBI Taxonomy" id="1873960"/>
    <lineage>
        <taxon>Eukaryota</taxon>
        <taxon>Fungi</taxon>
        <taxon>Dikarya</taxon>
        <taxon>Ascomycota</taxon>
        <taxon>Pezizomycotina</taxon>
        <taxon>Dothideomycetes</taxon>
        <taxon>Dothideomycetidae</taxon>
        <taxon>Mycosphaerellales</taxon>
        <taxon>Mycosphaerellaceae</taxon>
        <taxon>Pseudocercospora</taxon>
    </lineage>
</organism>
<evidence type="ECO:0000256" key="10">
    <source>
        <dbReference type="SAM" id="Phobius"/>
    </source>
</evidence>
<evidence type="ECO:0000256" key="4">
    <source>
        <dbReference type="ARBA" id="ARBA00021008"/>
    </source>
</evidence>
<feature type="chain" id="PRO_5022101203" description="NADH-ubiquinone oxidoreductase chain 2" evidence="11">
    <location>
        <begin position="17"/>
        <end position="559"/>
    </location>
</feature>
<dbReference type="EMBL" id="MK754071">
    <property type="protein sequence ID" value="QDO71977.1"/>
    <property type="molecule type" value="Genomic_DNA"/>
</dbReference>
<geneLocation type="mitochondrion" evidence="13"/>
<dbReference type="PANTHER" id="PTHR22773">
    <property type="entry name" value="NADH DEHYDROGENASE"/>
    <property type="match status" value="1"/>
</dbReference>
<feature type="transmembrane region" description="Helical" evidence="10">
    <location>
        <begin position="148"/>
        <end position="168"/>
    </location>
</feature>
<evidence type="ECO:0000256" key="1">
    <source>
        <dbReference type="ARBA" id="ARBA00004141"/>
    </source>
</evidence>
<evidence type="ECO:0000313" key="13">
    <source>
        <dbReference type="EMBL" id="QDO71977.1"/>
    </source>
</evidence>